<dbReference type="Gramene" id="TuG1812G0300003670.01.T01">
    <property type="protein sequence ID" value="TuG1812G0300003670.01.T01"/>
    <property type="gene ID" value="TuG1812G0300003670.01"/>
</dbReference>
<sequence>MALTKGATSVFFREWEAMLEVVAMMGAISMLVSII</sequence>
<organism evidence="2 3">
    <name type="scientific">Triticum urartu</name>
    <name type="common">Red wild einkorn</name>
    <name type="synonym">Crithodium urartu</name>
    <dbReference type="NCBI Taxonomy" id="4572"/>
    <lineage>
        <taxon>Eukaryota</taxon>
        <taxon>Viridiplantae</taxon>
        <taxon>Streptophyta</taxon>
        <taxon>Embryophyta</taxon>
        <taxon>Tracheophyta</taxon>
        <taxon>Spermatophyta</taxon>
        <taxon>Magnoliopsida</taxon>
        <taxon>Liliopsida</taxon>
        <taxon>Poales</taxon>
        <taxon>Poaceae</taxon>
        <taxon>BOP clade</taxon>
        <taxon>Pooideae</taxon>
        <taxon>Triticodae</taxon>
        <taxon>Triticeae</taxon>
        <taxon>Triticinae</taxon>
        <taxon>Triticum</taxon>
    </lineage>
</organism>
<dbReference type="EnsemblPlants" id="TuG1812G0300003670.01.T01">
    <property type="protein sequence ID" value="TuG1812G0300003670.01.T01"/>
    <property type="gene ID" value="TuG1812G0300003670.01"/>
</dbReference>
<keyword evidence="3" id="KW-1185">Reference proteome</keyword>
<feature type="transmembrane region" description="Helical" evidence="1">
    <location>
        <begin position="17"/>
        <end position="34"/>
    </location>
</feature>
<reference evidence="2" key="3">
    <citation type="submission" date="2022-06" db="UniProtKB">
        <authorList>
            <consortium name="EnsemblPlants"/>
        </authorList>
    </citation>
    <scope>IDENTIFICATION</scope>
</reference>
<reference evidence="3" key="1">
    <citation type="journal article" date="2013" name="Nature">
        <title>Draft genome of the wheat A-genome progenitor Triticum urartu.</title>
        <authorList>
            <person name="Ling H.Q."/>
            <person name="Zhao S."/>
            <person name="Liu D."/>
            <person name="Wang J."/>
            <person name="Sun H."/>
            <person name="Zhang C."/>
            <person name="Fan H."/>
            <person name="Li D."/>
            <person name="Dong L."/>
            <person name="Tao Y."/>
            <person name="Gao C."/>
            <person name="Wu H."/>
            <person name="Li Y."/>
            <person name="Cui Y."/>
            <person name="Guo X."/>
            <person name="Zheng S."/>
            <person name="Wang B."/>
            <person name="Yu K."/>
            <person name="Liang Q."/>
            <person name="Yang W."/>
            <person name="Lou X."/>
            <person name="Chen J."/>
            <person name="Feng M."/>
            <person name="Jian J."/>
            <person name="Zhang X."/>
            <person name="Luo G."/>
            <person name="Jiang Y."/>
            <person name="Liu J."/>
            <person name="Wang Z."/>
            <person name="Sha Y."/>
            <person name="Zhang B."/>
            <person name="Wu H."/>
            <person name="Tang D."/>
            <person name="Shen Q."/>
            <person name="Xue P."/>
            <person name="Zou S."/>
            <person name="Wang X."/>
            <person name="Liu X."/>
            <person name="Wang F."/>
            <person name="Yang Y."/>
            <person name="An X."/>
            <person name="Dong Z."/>
            <person name="Zhang K."/>
            <person name="Zhang X."/>
            <person name="Luo M.C."/>
            <person name="Dvorak J."/>
            <person name="Tong Y."/>
            <person name="Wang J."/>
            <person name="Yang H."/>
            <person name="Li Z."/>
            <person name="Wang D."/>
            <person name="Zhang A."/>
            <person name="Wang J."/>
        </authorList>
    </citation>
    <scope>NUCLEOTIDE SEQUENCE</scope>
    <source>
        <strain evidence="3">cv. G1812</strain>
    </source>
</reference>
<proteinExistence type="predicted"/>
<evidence type="ECO:0000256" key="1">
    <source>
        <dbReference type="SAM" id="Phobius"/>
    </source>
</evidence>
<dbReference type="AlphaFoldDB" id="A0A8R7PVJ0"/>
<name>A0A8R7PVJ0_TRIUA</name>
<keyword evidence="1" id="KW-0472">Membrane</keyword>
<protein>
    <submittedName>
        <fullName evidence="2">Uncharacterized protein</fullName>
    </submittedName>
</protein>
<dbReference type="Proteomes" id="UP000015106">
    <property type="component" value="Chromosome 3"/>
</dbReference>
<keyword evidence="1" id="KW-1133">Transmembrane helix</keyword>
<reference evidence="2" key="2">
    <citation type="submission" date="2018-03" db="EMBL/GenBank/DDBJ databases">
        <title>The Triticum urartu genome reveals the dynamic nature of wheat genome evolution.</title>
        <authorList>
            <person name="Ling H."/>
            <person name="Ma B."/>
            <person name="Shi X."/>
            <person name="Liu H."/>
            <person name="Dong L."/>
            <person name="Sun H."/>
            <person name="Cao Y."/>
            <person name="Gao Q."/>
            <person name="Zheng S."/>
            <person name="Li Y."/>
            <person name="Yu Y."/>
            <person name="Du H."/>
            <person name="Qi M."/>
            <person name="Li Y."/>
            <person name="Yu H."/>
            <person name="Cui Y."/>
            <person name="Wang N."/>
            <person name="Chen C."/>
            <person name="Wu H."/>
            <person name="Zhao Y."/>
            <person name="Zhang J."/>
            <person name="Li Y."/>
            <person name="Zhou W."/>
            <person name="Zhang B."/>
            <person name="Hu W."/>
            <person name="Eijk M."/>
            <person name="Tang J."/>
            <person name="Witsenboer H."/>
            <person name="Zhao S."/>
            <person name="Li Z."/>
            <person name="Zhang A."/>
            <person name="Wang D."/>
            <person name="Liang C."/>
        </authorList>
    </citation>
    <scope>NUCLEOTIDE SEQUENCE [LARGE SCALE GENOMIC DNA]</scope>
    <source>
        <strain evidence="2">cv. G1812</strain>
    </source>
</reference>
<keyword evidence="1" id="KW-0812">Transmembrane</keyword>
<evidence type="ECO:0000313" key="3">
    <source>
        <dbReference type="Proteomes" id="UP000015106"/>
    </source>
</evidence>
<accession>A0A8R7PVJ0</accession>
<evidence type="ECO:0000313" key="2">
    <source>
        <dbReference type="EnsemblPlants" id="TuG1812G0300003670.01.T01"/>
    </source>
</evidence>